<comment type="pathway">
    <text evidence="2 8">Glycan metabolism; pectin degradation; 2-dehydro-3-deoxy-D-gluconate from pectin: step 2/5.</text>
</comment>
<dbReference type="InterPro" id="IPR045032">
    <property type="entry name" value="PEL"/>
</dbReference>
<dbReference type="InterPro" id="IPR011050">
    <property type="entry name" value="Pectin_lyase_fold/virulence"/>
</dbReference>
<organism evidence="10 11">
    <name type="scientific">Ceratodon purpureus</name>
    <name type="common">Fire moss</name>
    <name type="synonym">Dicranum purpureum</name>
    <dbReference type="NCBI Taxonomy" id="3225"/>
    <lineage>
        <taxon>Eukaryota</taxon>
        <taxon>Viridiplantae</taxon>
        <taxon>Streptophyta</taxon>
        <taxon>Embryophyta</taxon>
        <taxon>Bryophyta</taxon>
        <taxon>Bryophytina</taxon>
        <taxon>Bryopsida</taxon>
        <taxon>Dicranidae</taxon>
        <taxon>Pseudoditrichales</taxon>
        <taxon>Ditrichaceae</taxon>
        <taxon>Ceratodon</taxon>
    </lineage>
</organism>
<keyword evidence="11" id="KW-1185">Reference proteome</keyword>
<dbReference type="Proteomes" id="UP000822688">
    <property type="component" value="Chromosome 5"/>
</dbReference>
<comment type="catalytic activity">
    <reaction evidence="1 8">
        <text>Eliminative cleavage of (1-&gt;4)-alpha-D-galacturonan to give oligosaccharides with 4-deoxy-alpha-D-galact-4-enuronosyl groups at their non-reducing ends.</text>
        <dbReference type="EC" id="4.2.2.2"/>
    </reaction>
</comment>
<evidence type="ECO:0000256" key="7">
    <source>
        <dbReference type="ARBA" id="ARBA00023239"/>
    </source>
</evidence>
<evidence type="ECO:0000256" key="5">
    <source>
        <dbReference type="ARBA" id="ARBA00022729"/>
    </source>
</evidence>
<gene>
    <name evidence="10" type="ORF">KC19_5G170800</name>
</gene>
<feature type="chain" id="PRO_5036511319" description="Pectate lyase" evidence="8">
    <location>
        <begin position="29"/>
        <end position="509"/>
    </location>
</feature>
<comment type="caution">
    <text evidence="10">The sequence shown here is derived from an EMBL/GenBank/DDBJ whole genome shotgun (WGS) entry which is preliminary data.</text>
</comment>
<evidence type="ECO:0000313" key="10">
    <source>
        <dbReference type="EMBL" id="KAG0577662.1"/>
    </source>
</evidence>
<dbReference type="PRINTS" id="PR00807">
    <property type="entry name" value="AMBALLERGEN"/>
</dbReference>
<evidence type="ECO:0000256" key="1">
    <source>
        <dbReference type="ARBA" id="ARBA00000695"/>
    </source>
</evidence>
<evidence type="ECO:0000256" key="6">
    <source>
        <dbReference type="ARBA" id="ARBA00022837"/>
    </source>
</evidence>
<dbReference type="PANTHER" id="PTHR31683">
    <property type="entry name" value="PECTATE LYASE 18-RELATED"/>
    <property type="match status" value="1"/>
</dbReference>
<dbReference type="AlphaFoldDB" id="A0A8T0I2I9"/>
<feature type="signal peptide" evidence="8">
    <location>
        <begin position="1"/>
        <end position="28"/>
    </location>
</feature>
<keyword evidence="7 8" id="KW-0456">Lyase</keyword>
<dbReference type="SUPFAM" id="SSF51126">
    <property type="entry name" value="Pectin lyase-like"/>
    <property type="match status" value="1"/>
</dbReference>
<evidence type="ECO:0000259" key="9">
    <source>
        <dbReference type="SMART" id="SM00656"/>
    </source>
</evidence>
<reference evidence="10" key="1">
    <citation type="submission" date="2020-06" db="EMBL/GenBank/DDBJ databases">
        <title>WGS assembly of Ceratodon purpureus strain R40.</title>
        <authorList>
            <person name="Carey S.B."/>
            <person name="Jenkins J."/>
            <person name="Shu S."/>
            <person name="Lovell J.T."/>
            <person name="Sreedasyam A."/>
            <person name="Maumus F."/>
            <person name="Tiley G.P."/>
            <person name="Fernandez-Pozo N."/>
            <person name="Barry K."/>
            <person name="Chen C."/>
            <person name="Wang M."/>
            <person name="Lipzen A."/>
            <person name="Daum C."/>
            <person name="Saski C.A."/>
            <person name="Payton A.C."/>
            <person name="Mcbreen J.C."/>
            <person name="Conrad R.E."/>
            <person name="Kollar L.M."/>
            <person name="Olsson S."/>
            <person name="Huttunen S."/>
            <person name="Landis J.B."/>
            <person name="Wickett N.J."/>
            <person name="Johnson M.G."/>
            <person name="Rensing S.A."/>
            <person name="Grimwood J."/>
            <person name="Schmutz J."/>
            <person name="Mcdaniel S.F."/>
        </authorList>
    </citation>
    <scope>NUCLEOTIDE SEQUENCE</scope>
    <source>
        <strain evidence="10">R40</strain>
    </source>
</reference>
<dbReference type="EMBL" id="CM026425">
    <property type="protein sequence ID" value="KAG0577662.1"/>
    <property type="molecule type" value="Genomic_DNA"/>
</dbReference>
<accession>A0A8T0I2I9</accession>
<sequence>MENYASACYLLRFLVLLVCVLQLSHVHCEGEGAVTTLNGNTGANDQGQRYVDGFANLLGKEARTITSLKVLLQSFFNVQDKTGAPEEEIEDRQSRDSENQDKFVEKEKFFITSGARFVHSQENQEVEVNFDAGVGEPFLLMPFEKDTPLPCLTGNHIDDCWRCDTDWQDHRQRLATCAIGFGSNAMGGKNGELYVVTTDQDNKKFPAPGTLRYGVTRTEPLWIIFAYSMTIQLKGELLVSSYKTIDGRGANVHLIGSSQISIENVSNVIIHGIHIHDIVKSGPHHILSGPSRYTLRSKAPGDAIHIEGSRDVWIDHCFLAKATDGLIDATMNSTSITVSNCYFENHDKVMLFGADADHEFDRDMQITVAFNRFGPGLTQRMPRCRYGNCHVANNYYTDGWGKYAIGGSCDPTILSQGNIFVAAKAKKEVTNRIIEVSCNGYGDWKEWHWTSSGDIFENDAYFVPSGEQDVSSNAYQNARSFNVRSAPLVPAMTKDAGPLNCTPKTPCKQ</sequence>
<dbReference type="InterPro" id="IPR018082">
    <property type="entry name" value="AmbAllergen"/>
</dbReference>
<evidence type="ECO:0000313" key="11">
    <source>
        <dbReference type="Proteomes" id="UP000822688"/>
    </source>
</evidence>
<dbReference type="Gene3D" id="2.160.20.10">
    <property type="entry name" value="Single-stranded right-handed beta-helix, Pectin lyase-like"/>
    <property type="match status" value="1"/>
</dbReference>
<dbReference type="GO" id="GO:0030570">
    <property type="term" value="F:pectate lyase activity"/>
    <property type="evidence" value="ECO:0007669"/>
    <property type="project" value="UniProtKB-EC"/>
</dbReference>
<dbReference type="InterPro" id="IPR002022">
    <property type="entry name" value="Pec_lyase"/>
</dbReference>
<feature type="domain" description="Pectate lyase" evidence="9">
    <location>
        <begin position="228"/>
        <end position="426"/>
    </location>
</feature>
<evidence type="ECO:0000256" key="8">
    <source>
        <dbReference type="RuleBase" id="RU361123"/>
    </source>
</evidence>
<dbReference type="EMBL" id="CM026425">
    <property type="protein sequence ID" value="KAG0577661.1"/>
    <property type="molecule type" value="Genomic_DNA"/>
</dbReference>
<dbReference type="SMART" id="SM00656">
    <property type="entry name" value="Amb_all"/>
    <property type="match status" value="1"/>
</dbReference>
<evidence type="ECO:0000256" key="2">
    <source>
        <dbReference type="ARBA" id="ARBA00005220"/>
    </source>
</evidence>
<dbReference type="Pfam" id="PF00544">
    <property type="entry name" value="Pectate_lyase_4"/>
    <property type="match status" value="1"/>
</dbReference>
<evidence type="ECO:0000256" key="4">
    <source>
        <dbReference type="ARBA" id="ARBA00022723"/>
    </source>
</evidence>
<protein>
    <recommendedName>
        <fullName evidence="3 8">Pectate lyase</fullName>
        <ecNumber evidence="3 8">4.2.2.2</ecNumber>
    </recommendedName>
</protein>
<name>A0A8T0I2I9_CERPU</name>
<keyword evidence="5 8" id="KW-0732">Signal</keyword>
<dbReference type="PANTHER" id="PTHR31683:SF187">
    <property type="entry name" value="PECTATE LYASE 18-RELATED"/>
    <property type="match status" value="1"/>
</dbReference>
<dbReference type="InterPro" id="IPR012334">
    <property type="entry name" value="Pectin_lyas_fold"/>
</dbReference>
<comment type="cofactor">
    <cofactor evidence="8">
        <name>Ca(2+)</name>
        <dbReference type="ChEBI" id="CHEBI:29108"/>
    </cofactor>
    <text evidence="8">Binds 1 Ca(2+) ion. Required for its activity.</text>
</comment>
<keyword evidence="6 8" id="KW-0106">Calcium</keyword>
<comment type="similarity">
    <text evidence="8">Belongs to the polysaccharide lyase 1 family.</text>
</comment>
<proteinExistence type="inferred from homology"/>
<evidence type="ECO:0000256" key="3">
    <source>
        <dbReference type="ARBA" id="ARBA00012272"/>
    </source>
</evidence>
<keyword evidence="4 8" id="KW-0479">Metal-binding</keyword>
<dbReference type="GO" id="GO:0046872">
    <property type="term" value="F:metal ion binding"/>
    <property type="evidence" value="ECO:0007669"/>
    <property type="project" value="UniProtKB-KW"/>
</dbReference>
<dbReference type="EC" id="4.2.2.2" evidence="3 8"/>